<dbReference type="Gene3D" id="3.40.5.90">
    <property type="entry name" value="CDGSH iron-sulfur domain, mitoNEET-type"/>
    <property type="match status" value="1"/>
</dbReference>
<dbReference type="GO" id="GO:0051537">
    <property type="term" value="F:2 iron, 2 sulfur cluster binding"/>
    <property type="evidence" value="ECO:0007669"/>
    <property type="project" value="UniProtKB-KW"/>
</dbReference>
<reference evidence="6" key="1">
    <citation type="submission" date="2013-08" db="EMBL/GenBank/DDBJ databases">
        <authorList>
            <person name="Mendez C."/>
            <person name="Richter M."/>
            <person name="Ferrer M."/>
            <person name="Sanchez J."/>
        </authorList>
    </citation>
    <scope>NUCLEOTIDE SEQUENCE</scope>
</reference>
<dbReference type="GO" id="GO:0046872">
    <property type="term" value="F:metal ion binding"/>
    <property type="evidence" value="ECO:0007669"/>
    <property type="project" value="UniProtKB-KW"/>
</dbReference>
<reference evidence="6" key="2">
    <citation type="journal article" date="2014" name="ISME J.">
        <title>Microbial stratification in low pH oxic and suboxic macroscopic growths along an acid mine drainage.</title>
        <authorList>
            <person name="Mendez-Garcia C."/>
            <person name="Mesa V."/>
            <person name="Sprenger R.R."/>
            <person name="Richter M."/>
            <person name="Diez M.S."/>
            <person name="Solano J."/>
            <person name="Bargiela R."/>
            <person name="Golyshina O.V."/>
            <person name="Manteca A."/>
            <person name="Ramos J.L."/>
            <person name="Gallego J.R."/>
            <person name="Llorente I."/>
            <person name="Martins Dos Santos V.A."/>
            <person name="Jensen O.N."/>
            <person name="Pelaez A.I."/>
            <person name="Sanchez J."/>
            <person name="Ferrer M."/>
        </authorList>
    </citation>
    <scope>NUCLEOTIDE SEQUENCE</scope>
</reference>
<dbReference type="InterPro" id="IPR042216">
    <property type="entry name" value="MitoNEET_CISD"/>
</dbReference>
<dbReference type="SMART" id="SM00704">
    <property type="entry name" value="ZnF_CDGSH"/>
    <property type="match status" value="1"/>
</dbReference>
<evidence type="ECO:0000256" key="3">
    <source>
        <dbReference type="ARBA" id="ARBA00023004"/>
    </source>
</evidence>
<evidence type="ECO:0000259" key="5">
    <source>
        <dbReference type="SMART" id="SM00704"/>
    </source>
</evidence>
<name>T0ZSB0_9ZZZZ</name>
<proteinExistence type="predicted"/>
<dbReference type="Pfam" id="PF09360">
    <property type="entry name" value="zf-CDGSH"/>
    <property type="match status" value="1"/>
</dbReference>
<dbReference type="InterPro" id="IPR018967">
    <property type="entry name" value="FeS-contain_CDGSH-typ"/>
</dbReference>
<protein>
    <submittedName>
        <fullName evidence="6">Zinc finger CDGSH-type domain-containing protein</fullName>
    </submittedName>
</protein>
<keyword evidence="4" id="KW-0411">Iron-sulfur</keyword>
<evidence type="ECO:0000256" key="2">
    <source>
        <dbReference type="ARBA" id="ARBA00022723"/>
    </source>
</evidence>
<dbReference type="EMBL" id="AUZZ01005014">
    <property type="protein sequence ID" value="EQD51161.1"/>
    <property type="molecule type" value="Genomic_DNA"/>
</dbReference>
<organism evidence="6">
    <name type="scientific">mine drainage metagenome</name>
    <dbReference type="NCBI Taxonomy" id="410659"/>
    <lineage>
        <taxon>unclassified sequences</taxon>
        <taxon>metagenomes</taxon>
        <taxon>ecological metagenomes</taxon>
    </lineage>
</organism>
<gene>
    <name evidence="6" type="ORF">B2A_07011</name>
</gene>
<accession>T0ZSB0</accession>
<dbReference type="GO" id="GO:0005737">
    <property type="term" value="C:cytoplasm"/>
    <property type="evidence" value="ECO:0007669"/>
    <property type="project" value="UniProtKB-ARBA"/>
</dbReference>
<evidence type="ECO:0000256" key="1">
    <source>
        <dbReference type="ARBA" id="ARBA00022714"/>
    </source>
</evidence>
<sequence>MRVIRHDRNHPFVVKLGGVAGFEHVAGDKEKAENFQLHMCACGLSGNKPLCDGSHMRVQGEEEGKIYVYDEEKGQVEVVDEGAVKVLESLPNEYE</sequence>
<comment type="caution">
    <text evidence="6">The sequence shown here is derived from an EMBL/GenBank/DDBJ whole genome shotgun (WGS) entry which is preliminary data.</text>
</comment>
<evidence type="ECO:0000256" key="4">
    <source>
        <dbReference type="ARBA" id="ARBA00023014"/>
    </source>
</evidence>
<keyword evidence="1" id="KW-0001">2Fe-2S</keyword>
<feature type="domain" description="Iron-binding zinc finger CDGSH type" evidence="5">
    <location>
        <begin position="30"/>
        <end position="61"/>
    </location>
</feature>
<dbReference type="AlphaFoldDB" id="T0ZSB0"/>
<keyword evidence="2" id="KW-0479">Metal-binding</keyword>
<evidence type="ECO:0000313" key="6">
    <source>
        <dbReference type="EMBL" id="EQD51161.1"/>
    </source>
</evidence>
<keyword evidence="3" id="KW-0408">Iron</keyword>